<accession>A0A5C3FKZ8</accession>
<reference evidence="2" key="1">
    <citation type="submission" date="2018-03" db="EMBL/GenBank/DDBJ databases">
        <authorList>
            <person name="Guldener U."/>
        </authorList>
    </citation>
    <scope>NUCLEOTIDE SEQUENCE [LARGE SCALE GENOMIC DNA]</scope>
    <source>
        <strain evidence="2">ATCC34888</strain>
    </source>
</reference>
<dbReference type="OrthoDB" id="2558138at2759"/>
<gene>
    <name evidence="2" type="ORF">PSANT_02150</name>
</gene>
<name>A0A5C3FKZ8_PSEA2</name>
<dbReference type="AlphaFoldDB" id="A0A5C3FKZ8"/>
<evidence type="ECO:0000256" key="1">
    <source>
        <dbReference type="SAM" id="MobiDB-lite"/>
    </source>
</evidence>
<dbReference type="Proteomes" id="UP000325008">
    <property type="component" value="Unassembled WGS sequence"/>
</dbReference>
<evidence type="ECO:0000313" key="2">
    <source>
        <dbReference type="EMBL" id="SPO44465.1"/>
    </source>
</evidence>
<organism evidence="2 3">
    <name type="scientific">Pseudozyma antarctica</name>
    <name type="common">Yeast</name>
    <name type="synonym">Candida antarctica</name>
    <dbReference type="NCBI Taxonomy" id="84753"/>
    <lineage>
        <taxon>Eukaryota</taxon>
        <taxon>Fungi</taxon>
        <taxon>Dikarya</taxon>
        <taxon>Basidiomycota</taxon>
        <taxon>Ustilaginomycotina</taxon>
        <taxon>Ustilaginomycetes</taxon>
        <taxon>Ustilaginales</taxon>
        <taxon>Ustilaginaceae</taxon>
        <taxon>Moesziomyces</taxon>
    </lineage>
</organism>
<feature type="compositionally biased region" description="Low complexity" evidence="1">
    <location>
        <begin position="222"/>
        <end position="231"/>
    </location>
</feature>
<feature type="compositionally biased region" description="Polar residues" evidence="1">
    <location>
        <begin position="404"/>
        <end position="419"/>
    </location>
</feature>
<keyword evidence="3" id="KW-1185">Reference proteome</keyword>
<proteinExistence type="predicted"/>
<feature type="region of interest" description="Disordered" evidence="1">
    <location>
        <begin position="209"/>
        <end position="231"/>
    </location>
</feature>
<evidence type="ECO:0000313" key="3">
    <source>
        <dbReference type="Proteomes" id="UP000325008"/>
    </source>
</evidence>
<feature type="region of interest" description="Disordered" evidence="1">
    <location>
        <begin position="375"/>
        <end position="430"/>
    </location>
</feature>
<dbReference type="EMBL" id="OOIQ01000003">
    <property type="protein sequence ID" value="SPO44465.1"/>
    <property type="molecule type" value="Genomic_DNA"/>
</dbReference>
<sequence length="430" mass="48411">MHPIWRLWHSLPHVAQRRNLAQSFTSLSRHRQPHSLGRRRRLSRSNLKMMVLLKFRCLRRHLRLRLCLCVLVRRRDQDLTGTKTRSSFWSRLSIMRIHSSSRGSRQRLRRGTRYTLRFRRTLRQKRLPHRDLASMKTKWTQLSNARKAHNQTARGASGVVEHTSDFQRMINDVVQSDLGNMHPRLSAATADAHRSMLATLSCEPHVSAAGRSMQPMSQRRVSSTSESDASETSVILNNAENDTGVAVEGPQVSCKRGRIALAETLDAMIEADRVHRKGADDMRSETLKIKKAHLDLQKVSLEVQKGMVETGRTFITQMSSDLTTVKNDMESLKTLVQSTMEQQKQAINSLLDMMRGLVSQGSGASVIPLEAAVPSAPSTTVPSQPMHPITEEPTTPRAQRCVSVESTTNATPTRNSPLSEVSRLRSPESV</sequence>
<comment type="caution">
    <text evidence="2">The sequence shown here is derived from an EMBL/GenBank/DDBJ whole genome shotgun (WGS) entry which is preliminary data.</text>
</comment>
<protein>
    <submittedName>
        <fullName evidence="2">Uncharacterized protein</fullName>
    </submittedName>
</protein>